<keyword evidence="1" id="KW-0472">Membrane</keyword>
<evidence type="ECO:0000313" key="2">
    <source>
        <dbReference type="EMBL" id="PLB34001.1"/>
    </source>
</evidence>
<dbReference type="AlphaFoldDB" id="A0A2I2F037"/>
<proteinExistence type="predicted"/>
<accession>A0A2I2F037</accession>
<sequence>MSVPQRNQTRLLCHIHSTAIVPVQLYNSLLLLSPFYTILFSLRWSLSYLILAFIGRMRNDTDMYADRRNSTQLKDALMQVKHENVNTKKGGNKYVN</sequence>
<feature type="transmembrane region" description="Helical" evidence="1">
    <location>
        <begin position="35"/>
        <end position="54"/>
    </location>
</feature>
<dbReference type="EMBL" id="KZ559188">
    <property type="protein sequence ID" value="PLB34001.1"/>
    <property type="molecule type" value="Genomic_DNA"/>
</dbReference>
<name>A0A2I2F037_ASPCN</name>
<organism evidence="2 3">
    <name type="scientific">Aspergillus candidus</name>
    <dbReference type="NCBI Taxonomy" id="41067"/>
    <lineage>
        <taxon>Eukaryota</taxon>
        <taxon>Fungi</taxon>
        <taxon>Dikarya</taxon>
        <taxon>Ascomycota</taxon>
        <taxon>Pezizomycotina</taxon>
        <taxon>Eurotiomycetes</taxon>
        <taxon>Eurotiomycetidae</taxon>
        <taxon>Eurotiales</taxon>
        <taxon>Aspergillaceae</taxon>
        <taxon>Aspergillus</taxon>
        <taxon>Aspergillus subgen. Circumdati</taxon>
    </lineage>
</organism>
<dbReference type="GeneID" id="36527175"/>
<dbReference type="Proteomes" id="UP000234585">
    <property type="component" value="Unassembled WGS sequence"/>
</dbReference>
<protein>
    <submittedName>
        <fullName evidence="2">Uncharacterized protein</fullName>
    </submittedName>
</protein>
<keyword evidence="1" id="KW-1133">Transmembrane helix</keyword>
<keyword evidence="3" id="KW-1185">Reference proteome</keyword>
<dbReference type="RefSeq" id="XP_024668013.1">
    <property type="nucleotide sequence ID" value="XM_024820015.1"/>
</dbReference>
<evidence type="ECO:0000256" key="1">
    <source>
        <dbReference type="SAM" id="Phobius"/>
    </source>
</evidence>
<keyword evidence="1" id="KW-0812">Transmembrane</keyword>
<gene>
    <name evidence="2" type="ORF">BDW47DRAFT_84422</name>
</gene>
<reference evidence="2 3" key="1">
    <citation type="submission" date="2017-12" db="EMBL/GenBank/DDBJ databases">
        <authorList>
            <consortium name="DOE Joint Genome Institute"/>
            <person name="Haridas S."/>
            <person name="Kjaerbolling I."/>
            <person name="Vesth T.C."/>
            <person name="Frisvad J.C."/>
            <person name="Nybo J.L."/>
            <person name="Theobald S."/>
            <person name="Kuo A."/>
            <person name="Bowyer P."/>
            <person name="Matsuda Y."/>
            <person name="Mondo S."/>
            <person name="Lyhne E.K."/>
            <person name="Kogle M.E."/>
            <person name="Clum A."/>
            <person name="Lipzen A."/>
            <person name="Salamov A."/>
            <person name="Ngan C.Y."/>
            <person name="Daum C."/>
            <person name="Chiniquy J."/>
            <person name="Barry K."/>
            <person name="LaButti K."/>
            <person name="Simmons B.A."/>
            <person name="Magnuson J.K."/>
            <person name="Mortensen U.H."/>
            <person name="Larsen T.O."/>
            <person name="Grigoriev I.V."/>
            <person name="Baker S.E."/>
            <person name="Andersen M.R."/>
            <person name="Nordberg H.P."/>
            <person name="Cantor M.N."/>
            <person name="Hua S.X."/>
        </authorList>
    </citation>
    <scope>NUCLEOTIDE SEQUENCE [LARGE SCALE GENOMIC DNA]</scope>
    <source>
        <strain evidence="2 3">CBS 102.13</strain>
    </source>
</reference>
<evidence type="ECO:0000313" key="3">
    <source>
        <dbReference type="Proteomes" id="UP000234585"/>
    </source>
</evidence>